<evidence type="ECO:0000313" key="4">
    <source>
        <dbReference type="Proteomes" id="UP000604730"/>
    </source>
</evidence>
<feature type="domain" description="BIG2" evidence="2">
    <location>
        <begin position="46"/>
        <end position="124"/>
    </location>
</feature>
<dbReference type="RefSeq" id="WP_208428992.1">
    <property type="nucleotide sequence ID" value="NZ_JAEPRJ010000001.1"/>
</dbReference>
<dbReference type="EMBL" id="JAEPRJ010000001">
    <property type="protein sequence ID" value="MBK5897515.1"/>
    <property type="molecule type" value="Genomic_DNA"/>
</dbReference>
<organism evidence="3 4">
    <name type="scientific">Catonella massiliensis</name>
    <dbReference type="NCBI Taxonomy" id="2799636"/>
    <lineage>
        <taxon>Bacteria</taxon>
        <taxon>Bacillati</taxon>
        <taxon>Bacillota</taxon>
        <taxon>Clostridia</taxon>
        <taxon>Lachnospirales</taxon>
        <taxon>Lachnospiraceae</taxon>
        <taxon>Catonella</taxon>
    </lineage>
</organism>
<dbReference type="SMART" id="SM00635">
    <property type="entry name" value="BID_2"/>
    <property type="match status" value="1"/>
</dbReference>
<evidence type="ECO:0000313" key="3">
    <source>
        <dbReference type="EMBL" id="MBK5897515.1"/>
    </source>
</evidence>
<comment type="caution">
    <text evidence="3">The sequence shown here is derived from an EMBL/GenBank/DDBJ whole genome shotgun (WGS) entry which is preliminary data.</text>
</comment>
<evidence type="ECO:0000259" key="2">
    <source>
        <dbReference type="SMART" id="SM00635"/>
    </source>
</evidence>
<dbReference type="InterPro" id="IPR008964">
    <property type="entry name" value="Invasin/intimin_cell_adhesion"/>
</dbReference>
<dbReference type="SUPFAM" id="SSF49373">
    <property type="entry name" value="Invasin/intimin cell-adhesion fragments"/>
    <property type="match status" value="1"/>
</dbReference>
<sequence>MRKKSMNKAVKGLSLALALSMGLSFVPGFSAEEAKAATKNGIVSHGKKTVYSSKKGTSVFIGGKKLDLDLIVKGKNISKKVKWTSSKGSVLSVNKKNGKLTAKKNGKAIITAVYKNKKYKALVKVYTRAESVAVNDNGVDVSEIRLTEGESKTLNVSYKISDKIAKAGGKSSTYNSYVLVDNSGAASVTKAKASAKTFTVTGVKAGESYVDVVGSQSSAAKANSDKFKVTARIKVVVAAKFGGKQTGARKITVTGNNLTANKSDYSVKLAGGIRDITSVSVNAAGTEAVLEMTANITDGDYTVEFGGKTSSFKGETAKLSKIDVPNKYLVLNGDTNAAGGTIEYKITNQFGEDVTKSVGGLNVNVSAGTGTANPAKGVIDVTNIAANLPLNTPVTLTLVKVDGMNTITNTFQLTLAAKAKASSVSVKGVYSTVTKKPYELTVNSSDNNNARLLVEVKDQYGRSMKSTDGVSIYANGGLTGLGINSSTVYHDTLEVDGVDYIAIPFTGINDVKSGDVTVNFVALYGTSGNNTTSTTIKIAGTKQVSKFSVTAPSEVYAGESTYFNFNATNPAGQAVTDYATLSSDKYGVKLPEAFSWENTANGTAKLKYDATKDNSVKNVTWSQGLTQITTNAVFTVQSNMQPAITTFTVYAPAVPSNIRSISVDGVLKGGTTENVLPKVKIVDNKGRELSSLSAYSNYYLGVKKSGNGRFTVTAPGAAVANNVTLVKLSELNSKSLKFTDSNAVLNGNESEDFTFAIYKDATGNNPVAGSEINVKVTAADIKSLSSFSLSLPSAVYSADGNTGYDSVSAVVTGKTSDGTTVQIGDNNFELRDTKNLVAGDKVVPSRGKEEAKRGDFTDTVTAVVNDGKGSTASKDVVVSAKAPLVTKVEAATSELPAGSLTVNGIRDALVITDRYTAAENGVAASSALAKNTLQGIRLVSSASGKVTADWNNTTRVTFNGAAAGDMVTVQVTFAGGVNGTFSFKLK</sequence>
<reference evidence="3 4" key="1">
    <citation type="submission" date="2021-01" db="EMBL/GenBank/DDBJ databases">
        <title>Isolation and description of Catonella massiliensis sp. nov., a novel Catonella species, isolated from a stable periodontitis subject.</title>
        <authorList>
            <person name="Antezack A."/>
            <person name="Boxberger M."/>
            <person name="La Scola B."/>
            <person name="Monnet-Corti V."/>
        </authorList>
    </citation>
    <scope>NUCLEOTIDE SEQUENCE [LARGE SCALE GENOMIC DNA]</scope>
    <source>
        <strain evidence="3 4">Marseille-Q4567</strain>
    </source>
</reference>
<feature type="chain" id="PRO_5047092937" description="BIG2 domain-containing protein" evidence="1">
    <location>
        <begin position="31"/>
        <end position="986"/>
    </location>
</feature>
<proteinExistence type="predicted"/>
<name>A0ABS1J050_9FIRM</name>
<keyword evidence="4" id="KW-1185">Reference proteome</keyword>
<accession>A0ABS1J050</accession>
<feature type="signal peptide" evidence="1">
    <location>
        <begin position="1"/>
        <end position="30"/>
    </location>
</feature>
<protein>
    <recommendedName>
        <fullName evidence="2">BIG2 domain-containing protein</fullName>
    </recommendedName>
</protein>
<gene>
    <name evidence="3" type="ORF">JJN12_06950</name>
</gene>
<dbReference type="Gene3D" id="2.60.40.1080">
    <property type="match status" value="1"/>
</dbReference>
<evidence type="ECO:0000256" key="1">
    <source>
        <dbReference type="SAM" id="SignalP"/>
    </source>
</evidence>
<keyword evidence="1" id="KW-0732">Signal</keyword>
<dbReference type="InterPro" id="IPR003343">
    <property type="entry name" value="Big_2"/>
</dbReference>
<dbReference type="Proteomes" id="UP000604730">
    <property type="component" value="Unassembled WGS sequence"/>
</dbReference>